<protein>
    <submittedName>
        <fullName evidence="1">Uncharacterized protein</fullName>
    </submittedName>
</protein>
<dbReference type="EMBL" id="FOZZ01000003">
    <property type="protein sequence ID" value="SFS61158.1"/>
    <property type="molecule type" value="Genomic_DNA"/>
</dbReference>
<dbReference type="OrthoDB" id="648163at2"/>
<accession>A0A1I6R9H4</accession>
<organism evidence="1 2">
    <name type="scientific">Sphingobacterium wenxiniae</name>
    <dbReference type="NCBI Taxonomy" id="683125"/>
    <lineage>
        <taxon>Bacteria</taxon>
        <taxon>Pseudomonadati</taxon>
        <taxon>Bacteroidota</taxon>
        <taxon>Sphingobacteriia</taxon>
        <taxon>Sphingobacteriales</taxon>
        <taxon>Sphingobacteriaceae</taxon>
        <taxon>Sphingobacterium</taxon>
    </lineage>
</organism>
<sequence>MAIQKDGPNGPVIGKFGVHYGYMLNGQNIIRGPRRPNSKKPSPAMLLNREKMKVANAFTRMLIPIFRYGYKNLAPKGSRVGAVQQAQAQVFKECIEINEEGRPYVNPEKILVFRGDLPPLHTCSVERRGDLLHFQWTPPSGLLGASYKINILLHEETYNADLKIGVAEVNAGKCEVPMIGMTKGPLHVYVGIIEGYTGQMSDSVYLGIVE</sequence>
<dbReference type="RefSeq" id="WP_093364383.1">
    <property type="nucleotide sequence ID" value="NZ_FOZZ01000003.1"/>
</dbReference>
<reference evidence="1 2" key="1">
    <citation type="submission" date="2016-10" db="EMBL/GenBank/DDBJ databases">
        <authorList>
            <person name="de Groot N.N."/>
        </authorList>
    </citation>
    <scope>NUCLEOTIDE SEQUENCE [LARGE SCALE GENOMIC DNA]</scope>
    <source>
        <strain evidence="1 2">DSM 22789</strain>
    </source>
</reference>
<keyword evidence="2" id="KW-1185">Reference proteome</keyword>
<evidence type="ECO:0000313" key="2">
    <source>
        <dbReference type="Proteomes" id="UP000198785"/>
    </source>
</evidence>
<gene>
    <name evidence="1" type="ORF">SAMN05660206_103213</name>
</gene>
<dbReference type="AlphaFoldDB" id="A0A1I6R9H4"/>
<name>A0A1I6R9H4_9SPHI</name>
<evidence type="ECO:0000313" key="1">
    <source>
        <dbReference type="EMBL" id="SFS61158.1"/>
    </source>
</evidence>
<dbReference type="Proteomes" id="UP000198785">
    <property type="component" value="Unassembled WGS sequence"/>
</dbReference>
<proteinExistence type="predicted"/>